<evidence type="ECO:0008006" key="6">
    <source>
        <dbReference type="Google" id="ProtNLM"/>
    </source>
</evidence>
<organism evidence="4 5">
    <name type="scientific">Macrosiphum euphorbiae</name>
    <name type="common">potato aphid</name>
    <dbReference type="NCBI Taxonomy" id="13131"/>
    <lineage>
        <taxon>Eukaryota</taxon>
        <taxon>Metazoa</taxon>
        <taxon>Ecdysozoa</taxon>
        <taxon>Arthropoda</taxon>
        <taxon>Hexapoda</taxon>
        <taxon>Insecta</taxon>
        <taxon>Pterygota</taxon>
        <taxon>Neoptera</taxon>
        <taxon>Paraneoptera</taxon>
        <taxon>Hemiptera</taxon>
        <taxon>Sternorrhyncha</taxon>
        <taxon>Aphidomorpha</taxon>
        <taxon>Aphidoidea</taxon>
        <taxon>Aphididae</taxon>
        <taxon>Macrosiphini</taxon>
        <taxon>Macrosiphum</taxon>
    </lineage>
</organism>
<dbReference type="Pfam" id="PF21788">
    <property type="entry name" value="TNP-like_GBD"/>
    <property type="match status" value="1"/>
</dbReference>
<protein>
    <recommendedName>
        <fullName evidence="6">Transposase</fullName>
    </recommendedName>
</protein>
<sequence length="534" mass="60703">MFNLLSTLFTLPCRRSLISLLHQVKIEPGISQVLMKVLKEKVTEKICTLMFDEMSLNTELHYNATTGVIDGFENDGCATTQEFADHALLFMVKGITKNYKQPIAYTFIKGSTNKFQLCARIKKIVNSIQETGLKVVVTICDQGANNEGAIKLLHEDTRAYCLKNNQHYNEDFYEIQCNDHERVKIIHLYDPPHLLKGIRNNLLQKNRMFMMNDQSKEAQWQHLIDLYNLDSNIDEVKMLPRLTDHHIIPGRIKKMKVKMAAQVFSQRVAALMKFLAGKGILTSSAQDTSDACLFFDKLFDSVNGNSHKIVDGKIYRSALKKGSPHHKFWEDALKILNSMVFVDPVTKKKSSTLQPRSIQNWIKTIKGFQNIFKIMAVKGVHSLLLRNFNQDPIENSFGAIRSLGYRSNNPSTQKFSSAYKTLMLNNLTTSHSVGSNCEEDLSEGTLASYQILFTNSSDDNTENQNHMPRVADGLVKSKTVCTPDLSYLKLQTQNYVAGFIIKKLNQILFKNCKICLSQICTNNINKPHEITMAR</sequence>
<name>A0AAV0WBK3_9HEMI</name>
<evidence type="ECO:0000313" key="5">
    <source>
        <dbReference type="Proteomes" id="UP001160148"/>
    </source>
</evidence>
<proteinExistence type="predicted"/>
<dbReference type="EMBL" id="CARXXK010000002">
    <property type="protein sequence ID" value="CAI6353163.1"/>
    <property type="molecule type" value="Genomic_DNA"/>
</dbReference>
<evidence type="ECO:0000259" key="3">
    <source>
        <dbReference type="Pfam" id="PF21789"/>
    </source>
</evidence>
<evidence type="ECO:0000259" key="1">
    <source>
        <dbReference type="Pfam" id="PF21787"/>
    </source>
</evidence>
<feature type="domain" description="Transposable element P transposase-like RNase H" evidence="1">
    <location>
        <begin position="27"/>
        <end position="153"/>
    </location>
</feature>
<comment type="caution">
    <text evidence="4">The sequence shown here is derived from an EMBL/GenBank/DDBJ whole genome shotgun (WGS) entry which is preliminary data.</text>
</comment>
<feature type="domain" description="Transposable element P transposase-like RNase H C-terminal" evidence="3">
    <location>
        <begin position="388"/>
        <end position="420"/>
    </location>
</feature>
<dbReference type="AlphaFoldDB" id="A0AAV0WBK3"/>
<keyword evidence="5" id="KW-1185">Reference proteome</keyword>
<dbReference type="PANTHER" id="PTHR47577:SF2">
    <property type="entry name" value="THAP DOMAIN CONTAINING 9"/>
    <property type="match status" value="1"/>
</dbReference>
<reference evidence="4 5" key="1">
    <citation type="submission" date="2023-01" db="EMBL/GenBank/DDBJ databases">
        <authorList>
            <person name="Whitehead M."/>
        </authorList>
    </citation>
    <scope>NUCLEOTIDE SEQUENCE [LARGE SCALE GENOMIC DNA]</scope>
</reference>
<accession>A0AAV0WBK3</accession>
<dbReference type="InterPro" id="IPR048367">
    <property type="entry name" value="TNP-like_RNaseH_C"/>
</dbReference>
<gene>
    <name evidence="4" type="ORF">MEUPH1_LOCUS9313</name>
</gene>
<dbReference type="InterPro" id="IPR048365">
    <property type="entry name" value="TNP-like_RNaseH_N"/>
</dbReference>
<evidence type="ECO:0000313" key="4">
    <source>
        <dbReference type="EMBL" id="CAI6353163.1"/>
    </source>
</evidence>
<dbReference type="PANTHER" id="PTHR47577">
    <property type="entry name" value="THAP DOMAIN-CONTAINING PROTEIN 6"/>
    <property type="match status" value="1"/>
</dbReference>
<dbReference type="Pfam" id="PF21789">
    <property type="entry name" value="TNP-like_RNaseH_C"/>
    <property type="match status" value="1"/>
</dbReference>
<dbReference type="Proteomes" id="UP001160148">
    <property type="component" value="Unassembled WGS sequence"/>
</dbReference>
<evidence type="ECO:0000259" key="2">
    <source>
        <dbReference type="Pfam" id="PF21788"/>
    </source>
</evidence>
<dbReference type="Pfam" id="PF21787">
    <property type="entry name" value="TNP-like_RNaseH_N"/>
    <property type="match status" value="1"/>
</dbReference>
<dbReference type="InterPro" id="IPR048366">
    <property type="entry name" value="TNP-like_GBD"/>
</dbReference>
<feature type="domain" description="Transposable element P transposase-like GTP-binding insertion" evidence="2">
    <location>
        <begin position="193"/>
        <end position="306"/>
    </location>
</feature>